<keyword evidence="1" id="KW-0472">Membrane</keyword>
<feature type="transmembrane region" description="Helical" evidence="1">
    <location>
        <begin position="389"/>
        <end position="409"/>
    </location>
</feature>
<feature type="transmembrane region" description="Helical" evidence="1">
    <location>
        <begin position="288"/>
        <end position="306"/>
    </location>
</feature>
<protein>
    <recommendedName>
        <fullName evidence="4">Membrane protein 6-pyruvoyl-tetrahydropterin synthase-related domain-containing protein</fullName>
    </recommendedName>
</protein>
<feature type="transmembrane region" description="Helical" evidence="1">
    <location>
        <begin position="879"/>
        <end position="901"/>
    </location>
</feature>
<evidence type="ECO:0000256" key="1">
    <source>
        <dbReference type="SAM" id="Phobius"/>
    </source>
</evidence>
<accession>A0A0G0X5U6</accession>
<feature type="transmembrane region" description="Helical" evidence="1">
    <location>
        <begin position="318"/>
        <end position="334"/>
    </location>
</feature>
<organism evidence="2 3">
    <name type="scientific">Candidatus Daviesbacteria bacterium GW2011_GWA2_40_9</name>
    <dbReference type="NCBI Taxonomy" id="1618424"/>
    <lineage>
        <taxon>Bacteria</taxon>
        <taxon>Candidatus Daviesiibacteriota</taxon>
    </lineage>
</organism>
<comment type="caution">
    <text evidence="2">The sequence shown here is derived from an EMBL/GenBank/DDBJ whole genome shotgun (WGS) entry which is preliminary data.</text>
</comment>
<name>A0A0G0X5U6_9BACT</name>
<dbReference type="Proteomes" id="UP000034601">
    <property type="component" value="Unassembled WGS sequence"/>
</dbReference>
<keyword evidence="1" id="KW-0812">Transmembrane</keyword>
<feature type="transmembrane region" description="Helical" evidence="1">
    <location>
        <begin position="96"/>
        <end position="116"/>
    </location>
</feature>
<reference evidence="2 3" key="1">
    <citation type="journal article" date="2015" name="Nature">
        <title>rRNA introns, odd ribosomes, and small enigmatic genomes across a large radiation of phyla.</title>
        <authorList>
            <person name="Brown C.T."/>
            <person name="Hug L.A."/>
            <person name="Thomas B.C."/>
            <person name="Sharon I."/>
            <person name="Castelle C.J."/>
            <person name="Singh A."/>
            <person name="Wilkins M.J."/>
            <person name="Williams K.H."/>
            <person name="Banfield J.F."/>
        </authorList>
    </citation>
    <scope>NUCLEOTIDE SEQUENCE [LARGE SCALE GENOMIC DNA]</scope>
</reference>
<sequence>MKPPFINTVKIVTVFLGFLIPYLLIYQAFFTGSPLSWGDAPYFYTENLKELFSKPLLWNFRNDNFGQPQSSLLWLFLPTFSYGVLAYLFNLSSEVLIRLVFYFPATILSIVGAWVFLGQVTVNRWGRFIGSFLYAFNTYFLMLLDGGQIGVALAYGFFPLSAFAFLQCWNKPNLRNYLFALVTFFLISNTDLRIFLILILFVGLWQLIGFFSFRESLLERKKIIFLCGLFLSAAALNAFWIIPFLTNYSALGAGTVLEGGANLPTFVDSLLLFQPHFPNNEFGKLSTAPVYFWLLPLITLSGLFFLRSEKIFQRKFKLGLVLLLLLLAFLAKGGNPPGGEIYNLAVNYLPLGVAFRDSSKFYIPLILVFSVLLGLSWEKINEKIIRFKWQVLIFLGLYIYLILLIYPALGGGLSGALGKPGEISSFQTIYHNLSKDTSFYQTLWFEERPPLAFSSWEKPALSANLLYQERPFASMIDGRYDLFQYLRSPQLKEWLKLLGVKYVFFPDNERKKTWTEEDKAERKNFLQLISTLPFWQKLSWPLSFSAYQVDNPLPHIFAQEKMYLVVGGEEIYRHLIKSSNFSLAGQGFVFLEQGGIDLSVFKDIPPQAVTIVFVNKGEGDLIMSLNQDLMVAPSKAKINQWMLRGSSDYLTWKYDLLKQNIRSYEFDFGQGVAFSTITGEKIQFELPIPDDGKYYLGVRFTTGSQSQGIKVMIEGQKKTMINQHPSKFTWEIIGPLELKKGQSEIELVNNVGFAMVNAVALISEERLIKSQDLVNSLMNRFPIIKIENDQDWQKLSDKLTTTFLPVDYQQINPTHYQIKSLPDKGRWLVFTDHYHPQWQLQGIEGNIHLPFYAMVNGFYLQDQSSNLNLIFTPQSKVNWGIILSVTSFLLIFLGVSVTASIKNRRERERKSG</sequence>
<feature type="transmembrane region" description="Helical" evidence="1">
    <location>
        <begin position="151"/>
        <end position="172"/>
    </location>
</feature>
<dbReference type="AlphaFoldDB" id="A0A0G0X5U6"/>
<proteinExistence type="predicted"/>
<feature type="transmembrane region" description="Helical" evidence="1">
    <location>
        <begin position="192"/>
        <end position="211"/>
    </location>
</feature>
<feature type="transmembrane region" description="Helical" evidence="1">
    <location>
        <begin position="12"/>
        <end position="29"/>
    </location>
</feature>
<dbReference type="EMBL" id="LCAB01000008">
    <property type="protein sequence ID" value="KKR83017.1"/>
    <property type="molecule type" value="Genomic_DNA"/>
</dbReference>
<feature type="transmembrane region" description="Helical" evidence="1">
    <location>
        <begin position="361"/>
        <end position="377"/>
    </location>
</feature>
<evidence type="ECO:0000313" key="3">
    <source>
        <dbReference type="Proteomes" id="UP000034601"/>
    </source>
</evidence>
<evidence type="ECO:0000313" key="2">
    <source>
        <dbReference type="EMBL" id="KKR83017.1"/>
    </source>
</evidence>
<gene>
    <name evidence="2" type="ORF">UU29_C0008G0126</name>
</gene>
<evidence type="ECO:0008006" key="4">
    <source>
        <dbReference type="Google" id="ProtNLM"/>
    </source>
</evidence>
<dbReference type="Gene3D" id="2.60.120.260">
    <property type="entry name" value="Galactose-binding domain-like"/>
    <property type="match status" value="1"/>
</dbReference>
<feature type="transmembrane region" description="Helical" evidence="1">
    <location>
        <begin position="223"/>
        <end position="242"/>
    </location>
</feature>
<feature type="transmembrane region" description="Helical" evidence="1">
    <location>
        <begin position="71"/>
        <end position="89"/>
    </location>
</feature>
<keyword evidence="1" id="KW-1133">Transmembrane helix</keyword>